<name>A0A382KI67_9ZZZZ</name>
<organism evidence="1">
    <name type="scientific">marine metagenome</name>
    <dbReference type="NCBI Taxonomy" id="408172"/>
    <lineage>
        <taxon>unclassified sequences</taxon>
        <taxon>metagenomes</taxon>
        <taxon>ecological metagenomes</taxon>
    </lineage>
</organism>
<evidence type="ECO:0000313" key="1">
    <source>
        <dbReference type="EMBL" id="SVC24118.1"/>
    </source>
</evidence>
<accession>A0A382KI67</accession>
<protein>
    <submittedName>
        <fullName evidence="1">Uncharacterized protein</fullName>
    </submittedName>
</protein>
<gene>
    <name evidence="1" type="ORF">METZ01_LOCUS276972</name>
</gene>
<dbReference type="AlphaFoldDB" id="A0A382KI67"/>
<reference evidence="1" key="1">
    <citation type="submission" date="2018-05" db="EMBL/GenBank/DDBJ databases">
        <authorList>
            <person name="Lanie J.A."/>
            <person name="Ng W.-L."/>
            <person name="Kazmierczak K.M."/>
            <person name="Andrzejewski T.M."/>
            <person name="Davidsen T.M."/>
            <person name="Wayne K.J."/>
            <person name="Tettelin H."/>
            <person name="Glass J.I."/>
            <person name="Rusch D."/>
            <person name="Podicherti R."/>
            <person name="Tsui H.-C.T."/>
            <person name="Winkler M.E."/>
        </authorList>
    </citation>
    <scope>NUCLEOTIDE SEQUENCE</scope>
</reference>
<dbReference type="EMBL" id="UINC01080824">
    <property type="protein sequence ID" value="SVC24118.1"/>
    <property type="molecule type" value="Genomic_DNA"/>
</dbReference>
<sequence>MFIYRTAKIVVIVTQQASKDAVDLWIVDQTGKILALINEWNSTRTGGSIVVVSVMPNVNWFKQVRIPRQCGQGDRPVILTDGAESIHNRELLRGKLRLIQFPCSLCWLRIYFGNGTGLASSTITLQSANRNLSSATISWFGERSTTFFNSHGSLTKS</sequence>
<proteinExistence type="predicted"/>